<name>A0A915YGG7_9BACT</name>
<dbReference type="EMBL" id="AP026867">
    <property type="protein sequence ID" value="BDS12703.1"/>
    <property type="molecule type" value="Genomic_DNA"/>
</dbReference>
<dbReference type="Proteomes" id="UP001060919">
    <property type="component" value="Chromosome"/>
</dbReference>
<accession>A0A915YGG7</accession>
<evidence type="ECO:0000313" key="1">
    <source>
        <dbReference type="EMBL" id="BDS12703.1"/>
    </source>
</evidence>
<evidence type="ECO:0008006" key="3">
    <source>
        <dbReference type="Google" id="ProtNLM"/>
    </source>
</evidence>
<dbReference type="AlphaFoldDB" id="A0A915YGG7"/>
<protein>
    <recommendedName>
        <fullName evidence="3">ASCH domain-containing protein</fullName>
    </recommendedName>
</protein>
<proteinExistence type="predicted"/>
<organism evidence="1 2">
    <name type="scientific">Aureispira anguillae</name>
    <dbReference type="NCBI Taxonomy" id="2864201"/>
    <lineage>
        <taxon>Bacteria</taxon>
        <taxon>Pseudomonadati</taxon>
        <taxon>Bacteroidota</taxon>
        <taxon>Saprospiria</taxon>
        <taxon>Saprospirales</taxon>
        <taxon>Saprospiraceae</taxon>
        <taxon>Aureispira</taxon>
    </lineage>
</organism>
<keyword evidence="2" id="KW-1185">Reference proteome</keyword>
<reference evidence="1" key="1">
    <citation type="submission" date="2022-09" db="EMBL/GenBank/DDBJ databases">
        <title>Aureispira anguillicida sp. nov., isolated from Leptocephalus of Japanese eel Anguilla japonica.</title>
        <authorList>
            <person name="Yuasa K."/>
            <person name="Mekata T."/>
            <person name="Ikunari K."/>
        </authorList>
    </citation>
    <scope>NUCLEOTIDE SEQUENCE</scope>
    <source>
        <strain evidence="1">EL160426</strain>
    </source>
</reference>
<gene>
    <name evidence="1" type="ORF">AsAng_0034280</name>
</gene>
<dbReference type="RefSeq" id="WP_264788062.1">
    <property type="nucleotide sequence ID" value="NZ_AP026867.1"/>
</dbReference>
<evidence type="ECO:0000313" key="2">
    <source>
        <dbReference type="Proteomes" id="UP001060919"/>
    </source>
</evidence>
<dbReference type="KEGG" id="aup:AsAng_0034280"/>
<sequence length="132" mass="15805">MKKKIWKLGIQWGTGQKPFLPFIEKKKIVLSDTKRNQYYSIGDLVLICKGFTVLGIAEVRSKLQPITQNKDFEVDCNNYNIHYEDWVYYAAAKYYLFQEKDQFQYKLRKGTAKVRQENIKKRAKELYEKYSN</sequence>